<keyword evidence="4" id="KW-0804">Transcription</keyword>
<dbReference type="Gene3D" id="1.10.8.60">
    <property type="match status" value="1"/>
</dbReference>
<dbReference type="PRINTS" id="PR01590">
    <property type="entry name" value="HTHFIS"/>
</dbReference>
<accession>A0A4Z0LXH5</accession>
<dbReference type="PANTHER" id="PTHR32071:SF113">
    <property type="entry name" value="ALGINATE BIOSYNTHESIS TRANSCRIPTIONAL REGULATORY PROTEIN ALGB"/>
    <property type="match status" value="1"/>
</dbReference>
<dbReference type="InterPro" id="IPR014264">
    <property type="entry name" value="PEP-CTERM_resp_reg"/>
</dbReference>
<sequence length="450" mass="50065">MADDRKCLLVVEDDRGLQNQLRWAFEDYAVALAGNRDEAIAILRREQPGVVLLDLGLPPDPGGVSEGFATLREILSLAPETRIVVVTGDNDRANAIEAISLGAYDFYQKPVDPEVLGLIVERAYRVYELEAENKRLQLNQKESPLEGVIASSPQMLEVCRMVERVAPVDITVLLLGASGTGKERIAQAIHARSPRGSKNIVAINCAAIPDTLLESELFGHEKGAFTGATSQHIGKIERAHGGTLFLDEIGDLPLELQAKLLRFLQERVVERVGGRKEIPVDTRIICATHQNVLQMIENKTFREDLYYRISEISIRIPPLRERDGDAVLLAKAFLERFNQELGGPRRVLGKDAIEAIEAYAWPGNVRELESKIKRAMIISDNGQIAAADLELADVEGEPLPINLKQVREDAERRVVWRALVQCDHNISDAAQVLGVTRPTLYKLLEKYQLR</sequence>
<dbReference type="PROSITE" id="PS50045">
    <property type="entry name" value="SIGMA54_INTERACT_4"/>
    <property type="match status" value="1"/>
</dbReference>
<dbReference type="InterPro" id="IPR011006">
    <property type="entry name" value="CheY-like_superfamily"/>
</dbReference>
<dbReference type="PROSITE" id="PS00676">
    <property type="entry name" value="SIGMA54_INTERACT_2"/>
    <property type="match status" value="1"/>
</dbReference>
<dbReference type="InterPro" id="IPR002078">
    <property type="entry name" value="Sigma_54_int"/>
</dbReference>
<organism evidence="8 9">
    <name type="scientific">Mangrovimicrobium sediminis</name>
    <dbReference type="NCBI Taxonomy" id="2562682"/>
    <lineage>
        <taxon>Bacteria</taxon>
        <taxon>Pseudomonadati</taxon>
        <taxon>Pseudomonadota</taxon>
        <taxon>Gammaproteobacteria</taxon>
        <taxon>Cellvibrionales</taxon>
        <taxon>Halieaceae</taxon>
        <taxon>Mangrovimicrobium</taxon>
    </lineage>
</organism>
<dbReference type="InterPro" id="IPR001789">
    <property type="entry name" value="Sig_transdc_resp-reg_receiver"/>
</dbReference>
<reference evidence="8 9" key="1">
    <citation type="submission" date="2019-04" db="EMBL/GenBank/DDBJ databases">
        <title>Taxonomy of novel Haliea sp. from mangrove soil of West Coast of India.</title>
        <authorList>
            <person name="Verma A."/>
            <person name="Kumar P."/>
            <person name="Krishnamurthi S."/>
        </authorList>
    </citation>
    <scope>NUCLEOTIDE SEQUENCE [LARGE SCALE GENOMIC DNA]</scope>
    <source>
        <strain evidence="8 9">SAOS-164</strain>
    </source>
</reference>
<dbReference type="Pfam" id="PF00072">
    <property type="entry name" value="Response_reg"/>
    <property type="match status" value="1"/>
</dbReference>
<dbReference type="GO" id="GO:0000160">
    <property type="term" value="P:phosphorelay signal transduction system"/>
    <property type="evidence" value="ECO:0007669"/>
    <property type="project" value="InterPro"/>
</dbReference>
<dbReference type="SUPFAM" id="SSF46689">
    <property type="entry name" value="Homeodomain-like"/>
    <property type="match status" value="1"/>
</dbReference>
<comment type="caution">
    <text evidence="8">The sequence shown here is derived from an EMBL/GenBank/DDBJ whole genome shotgun (WGS) entry which is preliminary data.</text>
</comment>
<dbReference type="SUPFAM" id="SSF52540">
    <property type="entry name" value="P-loop containing nucleoside triphosphate hydrolases"/>
    <property type="match status" value="1"/>
</dbReference>
<dbReference type="InterPro" id="IPR025943">
    <property type="entry name" value="Sigma_54_int_dom_ATP-bd_2"/>
</dbReference>
<keyword evidence="9" id="KW-1185">Reference proteome</keyword>
<dbReference type="EMBL" id="SRLE01000012">
    <property type="protein sequence ID" value="TGD71866.1"/>
    <property type="molecule type" value="Genomic_DNA"/>
</dbReference>
<keyword evidence="1" id="KW-0547">Nucleotide-binding</keyword>
<feature type="domain" description="Sigma-54 factor interaction" evidence="6">
    <location>
        <begin position="148"/>
        <end position="377"/>
    </location>
</feature>
<dbReference type="RefSeq" id="WP_135445910.1">
    <property type="nucleotide sequence ID" value="NZ_SRLE01000012.1"/>
</dbReference>
<evidence type="ECO:0000313" key="9">
    <source>
        <dbReference type="Proteomes" id="UP000298050"/>
    </source>
</evidence>
<dbReference type="NCBIfam" id="TIGR02915">
    <property type="entry name" value="PEP_resp_reg"/>
    <property type="match status" value="1"/>
</dbReference>
<feature type="domain" description="Response regulatory" evidence="7">
    <location>
        <begin position="7"/>
        <end position="124"/>
    </location>
</feature>
<feature type="modified residue" description="4-aspartylphosphate" evidence="5">
    <location>
        <position position="54"/>
    </location>
</feature>
<dbReference type="Gene3D" id="1.10.10.60">
    <property type="entry name" value="Homeodomain-like"/>
    <property type="match status" value="1"/>
</dbReference>
<dbReference type="SMART" id="SM00448">
    <property type="entry name" value="REC"/>
    <property type="match status" value="1"/>
</dbReference>
<evidence type="ECO:0000313" key="8">
    <source>
        <dbReference type="EMBL" id="TGD71866.1"/>
    </source>
</evidence>
<evidence type="ECO:0000259" key="6">
    <source>
        <dbReference type="PROSITE" id="PS50045"/>
    </source>
</evidence>
<keyword evidence="5" id="KW-0597">Phosphoprotein</keyword>
<dbReference type="PROSITE" id="PS50110">
    <property type="entry name" value="RESPONSE_REGULATORY"/>
    <property type="match status" value="1"/>
</dbReference>
<proteinExistence type="predicted"/>
<dbReference type="InterPro" id="IPR027417">
    <property type="entry name" value="P-loop_NTPase"/>
</dbReference>
<gene>
    <name evidence="8" type="primary">prsR</name>
    <name evidence="8" type="ORF">E4634_17290</name>
</gene>
<keyword evidence="3" id="KW-0805">Transcription regulation</keyword>
<dbReference type="PANTHER" id="PTHR32071">
    <property type="entry name" value="TRANSCRIPTIONAL REGULATORY PROTEIN"/>
    <property type="match status" value="1"/>
</dbReference>
<name>A0A4Z0LXH5_9GAMM</name>
<dbReference type="AlphaFoldDB" id="A0A4Z0LXH5"/>
<dbReference type="SUPFAM" id="SSF52172">
    <property type="entry name" value="CheY-like"/>
    <property type="match status" value="1"/>
</dbReference>
<dbReference type="FunFam" id="3.40.50.300:FF:000006">
    <property type="entry name" value="DNA-binding transcriptional regulator NtrC"/>
    <property type="match status" value="1"/>
</dbReference>
<dbReference type="InterPro" id="IPR058031">
    <property type="entry name" value="AAA_lid_NorR"/>
</dbReference>
<dbReference type="OrthoDB" id="9804019at2"/>
<evidence type="ECO:0000256" key="4">
    <source>
        <dbReference type="ARBA" id="ARBA00023163"/>
    </source>
</evidence>
<evidence type="ECO:0000256" key="1">
    <source>
        <dbReference type="ARBA" id="ARBA00022741"/>
    </source>
</evidence>
<evidence type="ECO:0000256" key="3">
    <source>
        <dbReference type="ARBA" id="ARBA00023015"/>
    </source>
</evidence>
<keyword evidence="2" id="KW-0067">ATP-binding</keyword>
<dbReference type="Proteomes" id="UP000298050">
    <property type="component" value="Unassembled WGS sequence"/>
</dbReference>
<dbReference type="Gene3D" id="3.40.50.300">
    <property type="entry name" value="P-loop containing nucleotide triphosphate hydrolases"/>
    <property type="match status" value="1"/>
</dbReference>
<dbReference type="Gene3D" id="3.40.50.2300">
    <property type="match status" value="1"/>
</dbReference>
<dbReference type="Pfam" id="PF02954">
    <property type="entry name" value="HTH_8"/>
    <property type="match status" value="1"/>
</dbReference>
<evidence type="ECO:0000256" key="2">
    <source>
        <dbReference type="ARBA" id="ARBA00022840"/>
    </source>
</evidence>
<dbReference type="InterPro" id="IPR002197">
    <property type="entry name" value="HTH_Fis"/>
</dbReference>
<dbReference type="Pfam" id="PF25601">
    <property type="entry name" value="AAA_lid_14"/>
    <property type="match status" value="1"/>
</dbReference>
<evidence type="ECO:0000259" key="7">
    <source>
        <dbReference type="PROSITE" id="PS50110"/>
    </source>
</evidence>
<dbReference type="SMART" id="SM00382">
    <property type="entry name" value="AAA"/>
    <property type="match status" value="1"/>
</dbReference>
<dbReference type="GO" id="GO:0006355">
    <property type="term" value="P:regulation of DNA-templated transcription"/>
    <property type="evidence" value="ECO:0007669"/>
    <property type="project" value="InterPro"/>
</dbReference>
<dbReference type="InterPro" id="IPR009057">
    <property type="entry name" value="Homeodomain-like_sf"/>
</dbReference>
<dbReference type="Pfam" id="PF00158">
    <property type="entry name" value="Sigma54_activat"/>
    <property type="match status" value="1"/>
</dbReference>
<dbReference type="InterPro" id="IPR003593">
    <property type="entry name" value="AAA+_ATPase"/>
</dbReference>
<protein>
    <submittedName>
        <fullName evidence="8">PEP-CTERM-box response regulator transcription factor</fullName>
    </submittedName>
</protein>
<evidence type="ECO:0000256" key="5">
    <source>
        <dbReference type="PROSITE-ProRule" id="PRU00169"/>
    </source>
</evidence>
<dbReference type="GO" id="GO:0043565">
    <property type="term" value="F:sequence-specific DNA binding"/>
    <property type="evidence" value="ECO:0007669"/>
    <property type="project" value="InterPro"/>
</dbReference>
<dbReference type="CDD" id="cd00009">
    <property type="entry name" value="AAA"/>
    <property type="match status" value="1"/>
</dbReference>
<dbReference type="GO" id="GO:0005524">
    <property type="term" value="F:ATP binding"/>
    <property type="evidence" value="ECO:0007669"/>
    <property type="project" value="UniProtKB-KW"/>
</dbReference>